<dbReference type="PROSITE" id="PS51186">
    <property type="entry name" value="GNAT"/>
    <property type="match status" value="1"/>
</dbReference>
<dbReference type="Pfam" id="PF13302">
    <property type="entry name" value="Acetyltransf_3"/>
    <property type="match status" value="1"/>
</dbReference>
<dbReference type="AlphaFoldDB" id="A0A9W6NLQ6"/>
<evidence type="ECO:0000259" key="2">
    <source>
        <dbReference type="PROSITE" id="PS51186"/>
    </source>
</evidence>
<feature type="domain" description="N-acetyltransferase" evidence="2">
    <location>
        <begin position="52"/>
        <end position="206"/>
    </location>
</feature>
<dbReference type="EMBL" id="BSFP01000017">
    <property type="protein sequence ID" value="GLL01604.1"/>
    <property type="molecule type" value="Genomic_DNA"/>
</dbReference>
<dbReference type="GO" id="GO:0005737">
    <property type="term" value="C:cytoplasm"/>
    <property type="evidence" value="ECO:0007669"/>
    <property type="project" value="TreeGrafter"/>
</dbReference>
<dbReference type="SUPFAM" id="SSF55729">
    <property type="entry name" value="Acyl-CoA N-acyltransferases (Nat)"/>
    <property type="match status" value="1"/>
</dbReference>
<evidence type="ECO:0000256" key="1">
    <source>
        <dbReference type="SAM" id="MobiDB-lite"/>
    </source>
</evidence>
<dbReference type="PANTHER" id="PTHR43441">
    <property type="entry name" value="RIBOSOMAL-PROTEIN-SERINE ACETYLTRANSFERASE"/>
    <property type="match status" value="1"/>
</dbReference>
<dbReference type="InterPro" id="IPR051908">
    <property type="entry name" value="Ribosomal_N-acetyltransferase"/>
</dbReference>
<comment type="caution">
    <text evidence="3">The sequence shown here is derived from an EMBL/GenBank/DDBJ whole genome shotgun (WGS) entry which is preliminary data.</text>
</comment>
<dbReference type="InterPro" id="IPR000182">
    <property type="entry name" value="GNAT_dom"/>
</dbReference>
<feature type="region of interest" description="Disordered" evidence="1">
    <location>
        <begin position="1"/>
        <end position="38"/>
    </location>
</feature>
<organism evidence="3 4">
    <name type="scientific">Dactylosporangium matsuzakiense</name>
    <dbReference type="NCBI Taxonomy" id="53360"/>
    <lineage>
        <taxon>Bacteria</taxon>
        <taxon>Bacillati</taxon>
        <taxon>Actinomycetota</taxon>
        <taxon>Actinomycetes</taxon>
        <taxon>Micromonosporales</taxon>
        <taxon>Micromonosporaceae</taxon>
        <taxon>Dactylosporangium</taxon>
    </lineage>
</organism>
<gene>
    <name evidence="3" type="ORF">GCM10017581_033460</name>
</gene>
<dbReference type="Proteomes" id="UP001143480">
    <property type="component" value="Unassembled WGS sequence"/>
</dbReference>
<proteinExistence type="predicted"/>
<dbReference type="CDD" id="cd04301">
    <property type="entry name" value="NAT_SF"/>
    <property type="match status" value="1"/>
</dbReference>
<feature type="compositionally biased region" description="Basic and acidic residues" evidence="1">
    <location>
        <begin position="1"/>
        <end position="11"/>
    </location>
</feature>
<reference evidence="3" key="2">
    <citation type="submission" date="2023-01" db="EMBL/GenBank/DDBJ databases">
        <authorList>
            <person name="Sun Q."/>
            <person name="Evtushenko L."/>
        </authorList>
    </citation>
    <scope>NUCLEOTIDE SEQUENCE</scope>
    <source>
        <strain evidence="3">VKM Ac-1321</strain>
    </source>
</reference>
<accession>A0A9W6NLQ6</accession>
<protein>
    <submittedName>
        <fullName evidence="3">GNAT family N-acetyltransferase</fullName>
    </submittedName>
</protein>
<dbReference type="InterPro" id="IPR016181">
    <property type="entry name" value="Acyl_CoA_acyltransferase"/>
</dbReference>
<sequence>MTGDERLERPARPGGRSARRGGVRGPAGGPEAALTGGWSRVPSVQPIRTDRLVLREPRVDDAGAVFVFRGDPQVQRYNDEPLRTLQETEAFIEYLLAEAAAGLRRHFALEVGGTVVGLMGLHSWQPRHRRAELGYDIAKEHWGRGYGTEAGRAVLAFGFTAMRLHRIHARTIADNDRSVHLLQSLGFTREGTLRESSLEDDGRFHDSALFGLLRSEWATAR</sequence>
<evidence type="ECO:0000313" key="3">
    <source>
        <dbReference type="EMBL" id="GLL01604.1"/>
    </source>
</evidence>
<keyword evidence="4" id="KW-1185">Reference proteome</keyword>
<dbReference type="Gene3D" id="3.40.630.30">
    <property type="match status" value="1"/>
</dbReference>
<dbReference type="GO" id="GO:1990189">
    <property type="term" value="F:protein N-terminal-serine acetyltransferase activity"/>
    <property type="evidence" value="ECO:0007669"/>
    <property type="project" value="TreeGrafter"/>
</dbReference>
<name>A0A9W6NLQ6_9ACTN</name>
<dbReference type="PANTHER" id="PTHR43441:SF11">
    <property type="entry name" value="RIBOSOMAL-PROTEIN-SERINE ACETYLTRANSFERASE"/>
    <property type="match status" value="1"/>
</dbReference>
<reference evidence="3" key="1">
    <citation type="journal article" date="2014" name="Int. J. Syst. Evol. Microbiol.">
        <title>Complete genome sequence of Corynebacterium casei LMG S-19264T (=DSM 44701T), isolated from a smear-ripened cheese.</title>
        <authorList>
            <consortium name="US DOE Joint Genome Institute (JGI-PGF)"/>
            <person name="Walter F."/>
            <person name="Albersmeier A."/>
            <person name="Kalinowski J."/>
            <person name="Ruckert C."/>
        </authorList>
    </citation>
    <scope>NUCLEOTIDE SEQUENCE</scope>
    <source>
        <strain evidence="3">VKM Ac-1321</strain>
    </source>
</reference>
<evidence type="ECO:0000313" key="4">
    <source>
        <dbReference type="Proteomes" id="UP001143480"/>
    </source>
</evidence>
<dbReference type="GO" id="GO:0008999">
    <property type="term" value="F:protein-N-terminal-alanine acetyltransferase activity"/>
    <property type="evidence" value="ECO:0007669"/>
    <property type="project" value="TreeGrafter"/>
</dbReference>